<dbReference type="PANTHER" id="PTHR36503">
    <property type="entry name" value="BLR2520 PROTEIN"/>
    <property type="match status" value="1"/>
</dbReference>
<dbReference type="SUPFAM" id="SSF54593">
    <property type="entry name" value="Glyoxalase/Bleomycin resistance protein/Dihydroxybiphenyl dioxygenase"/>
    <property type="match status" value="1"/>
</dbReference>
<dbReference type="EMBL" id="PYZR01000001">
    <property type="protein sequence ID" value="PTF67809.1"/>
    <property type="molecule type" value="Genomic_DNA"/>
</dbReference>
<evidence type="ECO:0000259" key="1">
    <source>
        <dbReference type="PROSITE" id="PS51819"/>
    </source>
</evidence>
<comment type="caution">
    <text evidence="2">The sequence shown here is derived from an EMBL/GenBank/DDBJ whole genome shotgun (WGS) entry which is preliminary data.</text>
</comment>
<dbReference type="PANTHER" id="PTHR36503:SF2">
    <property type="entry name" value="BLR2408 PROTEIN"/>
    <property type="match status" value="1"/>
</dbReference>
<dbReference type="Pfam" id="PF22677">
    <property type="entry name" value="Ble-like_N"/>
    <property type="match status" value="1"/>
</dbReference>
<feature type="domain" description="VOC" evidence="1">
    <location>
        <begin position="4"/>
        <end position="126"/>
    </location>
</feature>
<evidence type="ECO:0000313" key="2">
    <source>
        <dbReference type="EMBL" id="PTF67809.1"/>
    </source>
</evidence>
<evidence type="ECO:0000313" key="3">
    <source>
        <dbReference type="Proteomes" id="UP000241208"/>
    </source>
</evidence>
<dbReference type="AlphaFoldDB" id="A0A2T4LW56"/>
<dbReference type="InterPro" id="IPR053863">
    <property type="entry name" value="Glyoxy/Ble-like_N"/>
</dbReference>
<dbReference type="Proteomes" id="UP000241208">
    <property type="component" value="Unassembled WGS sequence"/>
</dbReference>
<dbReference type="Gene3D" id="3.10.180.10">
    <property type="entry name" value="2,3-Dihydroxybiphenyl 1,2-Dioxygenase, domain 1"/>
    <property type="match status" value="1"/>
</dbReference>
<protein>
    <submittedName>
        <fullName evidence="2">Glyoxalase</fullName>
    </submittedName>
</protein>
<accession>A0A2T4LW56</accession>
<sequence length="126" mass="14081">MEINAAWLNLPVQDLEASEKFYDTIGFTIKKHKDMMNKMRGIQTKDGQIIMLIEKKQFEKVSRLSSIGNNEALVSLSVSTKPEVDTLVSLVEQAGGNVLETSTEHEGYYGALFSDIDGHLFNVIVM</sequence>
<gene>
    <name evidence="2" type="ORF">BUY34_00165</name>
</gene>
<dbReference type="PROSITE" id="PS51819">
    <property type="entry name" value="VOC"/>
    <property type="match status" value="1"/>
</dbReference>
<dbReference type="STRING" id="29382.BZ166_06025"/>
<dbReference type="InterPro" id="IPR029068">
    <property type="entry name" value="Glyas_Bleomycin-R_OHBP_Dase"/>
</dbReference>
<dbReference type="RefSeq" id="WP_107385741.1">
    <property type="nucleotide sequence ID" value="NZ_JABXXI010000004.1"/>
</dbReference>
<organism evidence="2 3">
    <name type="scientific">Staphylococcus cohnii</name>
    <dbReference type="NCBI Taxonomy" id="29382"/>
    <lineage>
        <taxon>Bacteria</taxon>
        <taxon>Bacillati</taxon>
        <taxon>Bacillota</taxon>
        <taxon>Bacilli</taxon>
        <taxon>Bacillales</taxon>
        <taxon>Staphylococcaceae</taxon>
        <taxon>Staphylococcus</taxon>
        <taxon>Staphylococcus cohnii species complex</taxon>
    </lineage>
</organism>
<dbReference type="InterPro" id="IPR037523">
    <property type="entry name" value="VOC_core"/>
</dbReference>
<name>A0A2T4LW56_9STAP</name>
<proteinExistence type="predicted"/>
<reference evidence="2 3" key="1">
    <citation type="journal article" date="2016" name="Front. Microbiol.">
        <title>Comprehensive Phylogenetic Analysis of Bovine Non-aureus Staphylococci Species Based on Whole-Genome Sequencing.</title>
        <authorList>
            <person name="Naushad S."/>
            <person name="Barkema H.W."/>
            <person name="Luby C."/>
            <person name="Condas L.A."/>
            <person name="Nobrega D.B."/>
            <person name="Carson D.A."/>
            <person name="De Buck J."/>
        </authorList>
    </citation>
    <scope>NUCLEOTIDE SEQUENCE [LARGE SCALE GENOMIC DNA]</scope>
    <source>
        <strain evidence="2 3">SNUC 3829</strain>
    </source>
</reference>